<organism evidence="2 3">
    <name type="scientific">Rotaria sordida</name>
    <dbReference type="NCBI Taxonomy" id="392033"/>
    <lineage>
        <taxon>Eukaryota</taxon>
        <taxon>Metazoa</taxon>
        <taxon>Spiralia</taxon>
        <taxon>Gnathifera</taxon>
        <taxon>Rotifera</taxon>
        <taxon>Eurotatoria</taxon>
        <taxon>Bdelloidea</taxon>
        <taxon>Philodinida</taxon>
        <taxon>Philodinidae</taxon>
        <taxon>Rotaria</taxon>
    </lineage>
</organism>
<feature type="domain" description="HAT C-terminal dimerisation" evidence="1">
    <location>
        <begin position="14"/>
        <end position="51"/>
    </location>
</feature>
<accession>A0A819WHS1</accession>
<comment type="caution">
    <text evidence="2">The sequence shown here is derived from an EMBL/GenBank/DDBJ whole genome shotgun (WGS) entry which is preliminary data.</text>
</comment>
<evidence type="ECO:0000313" key="2">
    <source>
        <dbReference type="EMBL" id="CAF4124678.1"/>
    </source>
</evidence>
<proteinExistence type="predicted"/>
<dbReference type="Pfam" id="PF05699">
    <property type="entry name" value="Dimer_Tnp_hAT"/>
    <property type="match status" value="1"/>
</dbReference>
<sequence>MDEQSVRISKKIEMKNYSSDVLRFWKRNADELLYLSKVARQIHSIPATTAGIEVGQIVIPPPTPFGKICANLKMISQFTSNGDVQEYVFI</sequence>
<dbReference type="EMBL" id="CAJOBD010008948">
    <property type="protein sequence ID" value="CAF4124678.1"/>
    <property type="molecule type" value="Genomic_DNA"/>
</dbReference>
<reference evidence="2" key="1">
    <citation type="submission" date="2021-02" db="EMBL/GenBank/DDBJ databases">
        <authorList>
            <person name="Nowell W R."/>
        </authorList>
    </citation>
    <scope>NUCLEOTIDE SEQUENCE</scope>
</reference>
<dbReference type="InterPro" id="IPR008906">
    <property type="entry name" value="HATC_C_dom"/>
</dbReference>
<name>A0A819WHS1_9BILA</name>
<evidence type="ECO:0000259" key="1">
    <source>
        <dbReference type="Pfam" id="PF05699"/>
    </source>
</evidence>
<gene>
    <name evidence="2" type="ORF">JBS370_LOCUS32791</name>
</gene>
<dbReference type="AlphaFoldDB" id="A0A819WHS1"/>
<protein>
    <recommendedName>
        <fullName evidence="1">HAT C-terminal dimerisation domain-containing protein</fullName>
    </recommendedName>
</protein>
<dbReference type="Proteomes" id="UP000663836">
    <property type="component" value="Unassembled WGS sequence"/>
</dbReference>
<dbReference type="GO" id="GO:0046983">
    <property type="term" value="F:protein dimerization activity"/>
    <property type="evidence" value="ECO:0007669"/>
    <property type="project" value="InterPro"/>
</dbReference>
<evidence type="ECO:0000313" key="3">
    <source>
        <dbReference type="Proteomes" id="UP000663836"/>
    </source>
</evidence>